<dbReference type="AlphaFoldDB" id="A0A8J6JU65"/>
<evidence type="ECO:0000259" key="11">
    <source>
        <dbReference type="Pfam" id="PF06021"/>
    </source>
</evidence>
<evidence type="ECO:0000256" key="10">
    <source>
        <dbReference type="RuleBase" id="RU368002"/>
    </source>
</evidence>
<feature type="domain" description="Glycine N-acyltransferase N-terminal" evidence="11">
    <location>
        <begin position="1"/>
        <end position="127"/>
    </location>
</feature>
<comment type="catalytic activity">
    <reaction evidence="9">
        <text>benzoyl-CoA + glycine = N-benzoylglycine + CoA + H(+)</text>
        <dbReference type="Rhea" id="RHEA:18493"/>
        <dbReference type="ChEBI" id="CHEBI:15378"/>
        <dbReference type="ChEBI" id="CHEBI:57287"/>
        <dbReference type="ChEBI" id="CHEBI:57305"/>
        <dbReference type="ChEBI" id="CHEBI:57369"/>
        <dbReference type="ChEBI" id="CHEBI:606565"/>
        <dbReference type="EC" id="2.3.1.71"/>
    </reaction>
</comment>
<evidence type="ECO:0000256" key="5">
    <source>
        <dbReference type="ARBA" id="ARBA00022679"/>
    </source>
</evidence>
<dbReference type="GO" id="GO:0009636">
    <property type="term" value="P:response to toxic substance"/>
    <property type="evidence" value="ECO:0007669"/>
    <property type="project" value="UniProtKB-KW"/>
</dbReference>
<dbReference type="InterPro" id="IPR015938">
    <property type="entry name" value="Glycine_N-acyltransferase_N"/>
</dbReference>
<dbReference type="GO" id="GO:0047961">
    <property type="term" value="F:glycine N-acyltransferase activity"/>
    <property type="evidence" value="ECO:0007669"/>
    <property type="project" value="UniProtKB-EC"/>
</dbReference>
<dbReference type="GO" id="GO:0005739">
    <property type="term" value="C:mitochondrion"/>
    <property type="evidence" value="ECO:0007669"/>
    <property type="project" value="UniProtKB-SubCell"/>
</dbReference>
<keyword evidence="14" id="KW-1185">Reference proteome</keyword>
<reference evidence="13" key="1">
    <citation type="thesis" date="2020" institute="ProQuest LLC" country="789 East Eisenhower Parkway, Ann Arbor, MI, USA">
        <title>Comparative Genomics and Chromosome Evolution.</title>
        <authorList>
            <person name="Mudd A.B."/>
        </authorList>
    </citation>
    <scope>NUCLEOTIDE SEQUENCE</scope>
    <source>
        <strain evidence="13">HN-11 Male</strain>
        <tissue evidence="13">Kidney and liver</tissue>
    </source>
</reference>
<proteinExistence type="inferred from homology"/>
<dbReference type="Pfam" id="PF06021">
    <property type="entry name" value="Gly_acyl_tr_N"/>
    <property type="match status" value="1"/>
</dbReference>
<evidence type="ECO:0000256" key="7">
    <source>
        <dbReference type="ARBA" id="ARBA00023128"/>
    </source>
</evidence>
<evidence type="ECO:0000256" key="1">
    <source>
        <dbReference type="ARBA" id="ARBA00000378"/>
    </source>
</evidence>
<dbReference type="InterPro" id="IPR016181">
    <property type="entry name" value="Acyl_CoA_acyltransferase"/>
</dbReference>
<organism evidence="13 14">
    <name type="scientific">Eleutherodactylus coqui</name>
    <name type="common">Puerto Rican coqui</name>
    <dbReference type="NCBI Taxonomy" id="57060"/>
    <lineage>
        <taxon>Eukaryota</taxon>
        <taxon>Metazoa</taxon>
        <taxon>Chordata</taxon>
        <taxon>Craniata</taxon>
        <taxon>Vertebrata</taxon>
        <taxon>Euteleostomi</taxon>
        <taxon>Amphibia</taxon>
        <taxon>Batrachia</taxon>
        <taxon>Anura</taxon>
        <taxon>Neobatrachia</taxon>
        <taxon>Hyloidea</taxon>
        <taxon>Eleutherodactylidae</taxon>
        <taxon>Eleutherodactylinae</taxon>
        <taxon>Eleutherodactylus</taxon>
        <taxon>Eleutherodactylus</taxon>
    </lineage>
</organism>
<evidence type="ECO:0000313" key="13">
    <source>
        <dbReference type="EMBL" id="KAG9469882.1"/>
    </source>
</evidence>
<comment type="similarity">
    <text evidence="3 10">Belongs to the glycine N-acyltransferase family.</text>
</comment>
<sequence length="218" mass="24833">EMTDPLDRYTNTYFLFSKDPQGLRQFLQDPQTVNWRQELQIQGCQPTLTGVLQEVSSKHGSQMHTTSNLLYMRDGMEDEEMEKLSKLSDLQFSSLQSKEAYLVNEVWAFGGNALSERYVSKCIQNFPSICARRLGVGKPVAWTMSEQSGEMRMGYTDPAYRNQGLFRTLIIQLTAKLNSKGSPLYCHVAPDNKISQAATLNAGFPLAGRWQQWKFQPM</sequence>
<dbReference type="InterPro" id="IPR010313">
    <property type="entry name" value="Glycine_N-acyltransferase"/>
</dbReference>
<name>A0A8J6JU65_ELECQ</name>
<evidence type="ECO:0000256" key="8">
    <source>
        <dbReference type="ARBA" id="ARBA00023315"/>
    </source>
</evidence>
<evidence type="ECO:0000256" key="3">
    <source>
        <dbReference type="ARBA" id="ARBA00009110"/>
    </source>
</evidence>
<dbReference type="PANTHER" id="PTHR15298:SF9">
    <property type="entry name" value="GLYCINE N-ACYLTRANSFERASE"/>
    <property type="match status" value="1"/>
</dbReference>
<accession>A0A8J6JU65</accession>
<evidence type="ECO:0000256" key="6">
    <source>
        <dbReference type="ARBA" id="ARBA00022990"/>
    </source>
</evidence>
<keyword evidence="5 10" id="KW-0808">Transferase</keyword>
<comment type="caution">
    <text evidence="13">The sequence shown here is derived from an EMBL/GenBank/DDBJ whole genome shotgun (WGS) entry which is preliminary data.</text>
</comment>
<evidence type="ECO:0000313" key="14">
    <source>
        <dbReference type="Proteomes" id="UP000770717"/>
    </source>
</evidence>
<dbReference type="Proteomes" id="UP000770717">
    <property type="component" value="Unassembled WGS sequence"/>
</dbReference>
<dbReference type="PANTHER" id="PTHR15298">
    <property type="entry name" value="L-COA N-ACYLTRANSFERASE-RELATED"/>
    <property type="match status" value="1"/>
</dbReference>
<comment type="subcellular location">
    <subcellularLocation>
        <location evidence="2">Mitochondrion</location>
    </subcellularLocation>
</comment>
<keyword evidence="6" id="KW-0007">Acetylation</keyword>
<keyword evidence="7" id="KW-0496">Mitochondrion</keyword>
<dbReference type="InterPro" id="IPR013652">
    <property type="entry name" value="Glycine_N-acyltransferase_C"/>
</dbReference>
<dbReference type="Pfam" id="PF08444">
    <property type="entry name" value="Gly_acyl_tr_C"/>
    <property type="match status" value="1"/>
</dbReference>
<feature type="non-terminal residue" evidence="13">
    <location>
        <position position="218"/>
    </location>
</feature>
<dbReference type="EC" id="2.3.1.-" evidence="10"/>
<keyword evidence="8 10" id="KW-0012">Acyltransferase</keyword>
<keyword evidence="4" id="KW-0216">Detoxification</keyword>
<dbReference type="OrthoDB" id="61870at2759"/>
<dbReference type="GO" id="GO:0047962">
    <property type="term" value="F:glycine N-benzoyltransferase activity"/>
    <property type="evidence" value="ECO:0007669"/>
    <property type="project" value="UniProtKB-EC"/>
</dbReference>
<dbReference type="EMBL" id="WNTK01000407">
    <property type="protein sequence ID" value="KAG9469882.1"/>
    <property type="molecule type" value="Genomic_DNA"/>
</dbReference>
<gene>
    <name evidence="13" type="ORF">GDO78_019445</name>
</gene>
<feature type="domain" description="Glycine N-acyltransferase C-terminal" evidence="12">
    <location>
        <begin position="137"/>
        <end position="217"/>
    </location>
</feature>
<comment type="catalytic activity">
    <reaction evidence="1">
        <text>an acyl-CoA + glycine = an N-acylglycine + CoA + H(+)</text>
        <dbReference type="Rhea" id="RHEA:19869"/>
        <dbReference type="ChEBI" id="CHEBI:15378"/>
        <dbReference type="ChEBI" id="CHEBI:57287"/>
        <dbReference type="ChEBI" id="CHEBI:57305"/>
        <dbReference type="ChEBI" id="CHEBI:57670"/>
        <dbReference type="ChEBI" id="CHEBI:58342"/>
        <dbReference type="EC" id="2.3.1.13"/>
    </reaction>
</comment>
<dbReference type="Gene3D" id="3.40.630.30">
    <property type="match status" value="1"/>
</dbReference>
<evidence type="ECO:0000256" key="9">
    <source>
        <dbReference type="ARBA" id="ARBA00047955"/>
    </source>
</evidence>
<evidence type="ECO:0000256" key="2">
    <source>
        <dbReference type="ARBA" id="ARBA00004173"/>
    </source>
</evidence>
<dbReference type="SUPFAM" id="SSF55729">
    <property type="entry name" value="Acyl-CoA N-acyltransferases (Nat)"/>
    <property type="match status" value="1"/>
</dbReference>
<protein>
    <recommendedName>
        <fullName evidence="10">Glycine N-acyltransferase-like protein</fullName>
        <ecNumber evidence="10">2.3.1.-</ecNumber>
    </recommendedName>
</protein>
<evidence type="ECO:0000256" key="4">
    <source>
        <dbReference type="ARBA" id="ARBA00022575"/>
    </source>
</evidence>
<evidence type="ECO:0000259" key="12">
    <source>
        <dbReference type="Pfam" id="PF08444"/>
    </source>
</evidence>